<gene>
    <name evidence="3" type="ORF">C1S70_23265</name>
</gene>
<keyword evidence="3" id="KW-0614">Plasmid</keyword>
<name>A0A2K1FVI8_9PROT</name>
<dbReference type="InterPro" id="IPR014880">
    <property type="entry name" value="SoxZ_dom"/>
</dbReference>
<dbReference type="AlphaFoldDB" id="A0A2K1FVI8"/>
<comment type="caution">
    <text evidence="3">The sequence shown here is derived from an EMBL/GenBank/DDBJ whole genome shotgun (WGS) entry which is preliminary data.</text>
</comment>
<dbReference type="Gene3D" id="2.60.40.10">
    <property type="entry name" value="Immunoglobulins"/>
    <property type="match status" value="1"/>
</dbReference>
<accession>A0A2K1FVI8</accession>
<dbReference type="InterPro" id="IPR014756">
    <property type="entry name" value="Ig_E-set"/>
</dbReference>
<dbReference type="Pfam" id="PF13501">
    <property type="entry name" value="SoxY"/>
    <property type="match status" value="1"/>
</dbReference>
<evidence type="ECO:0000313" key="3">
    <source>
        <dbReference type="EMBL" id="PNQ96552.1"/>
    </source>
</evidence>
<reference evidence="3 4" key="1">
    <citation type="submission" date="2018-01" db="EMBL/GenBank/DDBJ databases">
        <title>Whole genome sequence of Azospirillum brasilense REC3 isolated from strawberry roots.</title>
        <authorList>
            <person name="Fontana C.A."/>
            <person name="Salazar S.M."/>
            <person name="Bassi D."/>
            <person name="Puglisi E."/>
            <person name="Lovaisa N.C."/>
            <person name="Toffoli L.M."/>
            <person name="Pedraza R."/>
            <person name="Cocconcelli P.S."/>
        </authorList>
    </citation>
    <scope>NUCLEOTIDE SEQUENCE [LARGE SCALE GENOMIC DNA]</scope>
    <source>
        <strain evidence="3 4">REC3</strain>
        <plasmid evidence="3">p17unnamed</plasmid>
    </source>
</reference>
<dbReference type="SUPFAM" id="SSF81296">
    <property type="entry name" value="E set domains"/>
    <property type="match status" value="1"/>
</dbReference>
<feature type="domain" description="Sulphur oxidation protein SoxZ" evidence="1">
    <location>
        <begin position="194"/>
        <end position="282"/>
    </location>
</feature>
<dbReference type="EMBL" id="POWG01000029">
    <property type="protein sequence ID" value="PNQ96552.1"/>
    <property type="molecule type" value="Genomic_DNA"/>
</dbReference>
<proteinExistence type="predicted"/>
<dbReference type="RefSeq" id="WP_103040947.1">
    <property type="nucleotide sequence ID" value="NZ_POWG01000029.1"/>
</dbReference>
<dbReference type="Gene3D" id="2.60.40.2470">
    <property type="entry name" value="SoxY domain"/>
    <property type="match status" value="1"/>
</dbReference>
<geneLocation type="plasmid" evidence="3">
    <name>p17unnamed</name>
</geneLocation>
<dbReference type="InterPro" id="IPR032711">
    <property type="entry name" value="SoxY"/>
</dbReference>
<protein>
    <submittedName>
        <fullName evidence="3">Quinoprotein dehydrogenase-associated SoxYZ-like carrier</fullName>
    </submittedName>
</protein>
<evidence type="ECO:0000313" key="4">
    <source>
        <dbReference type="Proteomes" id="UP000236268"/>
    </source>
</evidence>
<evidence type="ECO:0000259" key="1">
    <source>
        <dbReference type="Pfam" id="PF08770"/>
    </source>
</evidence>
<evidence type="ECO:0000259" key="2">
    <source>
        <dbReference type="Pfam" id="PF13501"/>
    </source>
</evidence>
<feature type="domain" description="Ig-like SoxY" evidence="2">
    <location>
        <begin position="61"/>
        <end position="167"/>
    </location>
</feature>
<organism evidence="3 4">
    <name type="scientific">Azospirillum argentinense</name>
    <dbReference type="NCBI Taxonomy" id="2970906"/>
    <lineage>
        <taxon>Bacteria</taxon>
        <taxon>Pseudomonadati</taxon>
        <taxon>Pseudomonadota</taxon>
        <taxon>Alphaproteobacteria</taxon>
        <taxon>Rhodospirillales</taxon>
        <taxon>Azospirillaceae</taxon>
        <taxon>Azospirillum</taxon>
    </lineage>
</organism>
<dbReference type="InterPro" id="IPR030831">
    <property type="entry name" value="Fuse-rel_SoxYZ"/>
</dbReference>
<dbReference type="InterPro" id="IPR013783">
    <property type="entry name" value="Ig-like_fold"/>
</dbReference>
<dbReference type="InterPro" id="IPR038162">
    <property type="entry name" value="SoxY_sf"/>
</dbReference>
<dbReference type="NCBIfam" id="TIGR04557">
    <property type="entry name" value="fuse_rel_SoxYZ"/>
    <property type="match status" value="1"/>
</dbReference>
<dbReference type="Proteomes" id="UP000236268">
    <property type="component" value="Unassembled WGS sequence"/>
</dbReference>
<dbReference type="Pfam" id="PF08770">
    <property type="entry name" value="SoxZ"/>
    <property type="match status" value="1"/>
</dbReference>
<sequence>MTTPHRTIVTLSGVTLSGFTLAGFTLAGFTLAGAAWLCLGSAGALAASPQEERWDLLRDMYFSDRTVEDAGPLLSLEAPKRANDAAVVPVRIVTAPGSGVQVTAVHLIVDENPVPMAATFRFAHGDSPQAVDTRLRVNAYTNITAVAETSDGRLLRTTQFVKASGGCSAPALKNAQLAVARMGKMKLNLPDNIVAGKPLTAQLLISHPNYTGMQYDQLNYYFIPAHYVKTVAIRYNGAPVLDVQSDISLSEDPSIHFSLVPEEQGTLDVTAEDSNGRVFQESWPIRANSGS</sequence>